<proteinExistence type="predicted"/>
<evidence type="ECO:0000256" key="1">
    <source>
        <dbReference type="SAM" id="MobiDB-lite"/>
    </source>
</evidence>
<name>A0A5C3MZ73_9AGAM</name>
<keyword evidence="3" id="KW-1185">Reference proteome</keyword>
<dbReference type="Proteomes" id="UP000305948">
    <property type="component" value="Unassembled WGS sequence"/>
</dbReference>
<evidence type="ECO:0000313" key="3">
    <source>
        <dbReference type="Proteomes" id="UP000305948"/>
    </source>
</evidence>
<feature type="compositionally biased region" description="Low complexity" evidence="1">
    <location>
        <begin position="11"/>
        <end position="22"/>
    </location>
</feature>
<dbReference type="EMBL" id="ML213514">
    <property type="protein sequence ID" value="TFK50065.1"/>
    <property type="molecule type" value="Genomic_DNA"/>
</dbReference>
<reference evidence="2 3" key="1">
    <citation type="journal article" date="2019" name="Nat. Ecol. Evol.">
        <title>Megaphylogeny resolves global patterns of mushroom evolution.</title>
        <authorList>
            <person name="Varga T."/>
            <person name="Krizsan K."/>
            <person name="Foldi C."/>
            <person name="Dima B."/>
            <person name="Sanchez-Garcia M."/>
            <person name="Sanchez-Ramirez S."/>
            <person name="Szollosi G.J."/>
            <person name="Szarkandi J.G."/>
            <person name="Papp V."/>
            <person name="Albert L."/>
            <person name="Andreopoulos W."/>
            <person name="Angelini C."/>
            <person name="Antonin V."/>
            <person name="Barry K.W."/>
            <person name="Bougher N.L."/>
            <person name="Buchanan P."/>
            <person name="Buyck B."/>
            <person name="Bense V."/>
            <person name="Catcheside P."/>
            <person name="Chovatia M."/>
            <person name="Cooper J."/>
            <person name="Damon W."/>
            <person name="Desjardin D."/>
            <person name="Finy P."/>
            <person name="Geml J."/>
            <person name="Haridas S."/>
            <person name="Hughes K."/>
            <person name="Justo A."/>
            <person name="Karasinski D."/>
            <person name="Kautmanova I."/>
            <person name="Kiss B."/>
            <person name="Kocsube S."/>
            <person name="Kotiranta H."/>
            <person name="LaButti K.M."/>
            <person name="Lechner B.E."/>
            <person name="Liimatainen K."/>
            <person name="Lipzen A."/>
            <person name="Lukacs Z."/>
            <person name="Mihaltcheva S."/>
            <person name="Morgado L.N."/>
            <person name="Niskanen T."/>
            <person name="Noordeloos M.E."/>
            <person name="Ohm R.A."/>
            <person name="Ortiz-Santana B."/>
            <person name="Ovrebo C."/>
            <person name="Racz N."/>
            <person name="Riley R."/>
            <person name="Savchenko A."/>
            <person name="Shiryaev A."/>
            <person name="Soop K."/>
            <person name="Spirin V."/>
            <person name="Szebenyi C."/>
            <person name="Tomsovsky M."/>
            <person name="Tulloss R.E."/>
            <person name="Uehling J."/>
            <person name="Grigoriev I.V."/>
            <person name="Vagvolgyi C."/>
            <person name="Papp T."/>
            <person name="Martin F.M."/>
            <person name="Miettinen O."/>
            <person name="Hibbett D.S."/>
            <person name="Nagy L.G."/>
        </authorList>
    </citation>
    <scope>NUCLEOTIDE SEQUENCE [LARGE SCALE GENOMIC DNA]</scope>
    <source>
        <strain evidence="2 3">OMC1185</strain>
    </source>
</reference>
<feature type="compositionally biased region" description="Basic residues" evidence="1">
    <location>
        <begin position="1"/>
        <end position="10"/>
    </location>
</feature>
<dbReference type="AlphaFoldDB" id="A0A5C3MZ73"/>
<evidence type="ECO:0000313" key="2">
    <source>
        <dbReference type="EMBL" id="TFK50065.1"/>
    </source>
</evidence>
<accession>A0A5C3MZ73</accession>
<organism evidence="2 3">
    <name type="scientific">Heliocybe sulcata</name>
    <dbReference type="NCBI Taxonomy" id="5364"/>
    <lineage>
        <taxon>Eukaryota</taxon>
        <taxon>Fungi</taxon>
        <taxon>Dikarya</taxon>
        <taxon>Basidiomycota</taxon>
        <taxon>Agaricomycotina</taxon>
        <taxon>Agaricomycetes</taxon>
        <taxon>Gloeophyllales</taxon>
        <taxon>Gloeophyllaceae</taxon>
        <taxon>Heliocybe</taxon>
    </lineage>
</organism>
<protein>
    <submittedName>
        <fullName evidence="2">Uncharacterized protein</fullName>
    </submittedName>
</protein>
<gene>
    <name evidence="2" type="ORF">OE88DRAFT_1809097</name>
</gene>
<feature type="region of interest" description="Disordered" evidence="1">
    <location>
        <begin position="1"/>
        <end position="27"/>
    </location>
</feature>
<sequence>MTAMHFRKRSSQPSTTTTTKSSVPHEKGDLYGDIETLIAQYAATLSLIPDGDATQLMDESQELQRQIISQVEKLSGQVTPTFDVDIRQKQLVLIESRMDSAMNEALREHLTAAELQRMRHEITTFFRAQSTRVITVHKEAADRAIQQPGGGSNPKKIEQRKMRTCWLLTMGT</sequence>